<organism evidence="1 2">
    <name type="scientific">Limnospira indica PCC 8005</name>
    <dbReference type="NCBI Taxonomy" id="376219"/>
    <lineage>
        <taxon>Bacteria</taxon>
        <taxon>Bacillati</taxon>
        <taxon>Cyanobacteriota</taxon>
        <taxon>Cyanophyceae</taxon>
        <taxon>Oscillatoriophycideae</taxon>
        <taxon>Oscillatoriales</taxon>
        <taxon>Sirenicapillariaceae</taxon>
        <taxon>Limnospira</taxon>
    </lineage>
</organism>
<sequence length="47" mass="5484">MMIVYNREDTYQNPVHSISFPNLSGKIDLNSKILLRIVTILLKIPRK</sequence>
<accession>A0A9P1KHC9</accession>
<evidence type="ECO:0000313" key="1">
    <source>
        <dbReference type="EMBL" id="CDM95627.1"/>
    </source>
</evidence>
<gene>
    <name evidence="1" type="ORF">ARTHRO_40032</name>
</gene>
<name>A0A9P1KHC9_9CYAN</name>
<dbReference type="EMBL" id="FO818640">
    <property type="protein sequence ID" value="CDM95627.1"/>
    <property type="molecule type" value="Genomic_DNA"/>
</dbReference>
<evidence type="ECO:0000313" key="2">
    <source>
        <dbReference type="Proteomes" id="UP000032946"/>
    </source>
</evidence>
<dbReference type="AlphaFoldDB" id="A0A9P1KHC9"/>
<proteinExistence type="predicted"/>
<keyword evidence="2" id="KW-1185">Reference proteome</keyword>
<reference evidence="1 2" key="1">
    <citation type="submission" date="2014-02" db="EMBL/GenBank/DDBJ databases">
        <authorList>
            <person name="Genoscope - CEA"/>
        </authorList>
    </citation>
    <scope>NUCLEOTIDE SEQUENCE [LARGE SCALE GENOMIC DNA]</scope>
    <source>
        <strain evidence="1 2">PCC 8005</strain>
    </source>
</reference>
<dbReference type="Proteomes" id="UP000032946">
    <property type="component" value="Chromosome"/>
</dbReference>
<protein>
    <submittedName>
        <fullName evidence="1">Uncharacterized protein</fullName>
    </submittedName>
</protein>